<evidence type="ECO:0000313" key="1">
    <source>
        <dbReference type="EMBL" id="VVB12376.1"/>
    </source>
</evidence>
<evidence type="ECO:0008006" key="3">
    <source>
        <dbReference type="Google" id="ProtNLM"/>
    </source>
</evidence>
<name>A0A565CFL9_9BRAS</name>
<proteinExistence type="predicted"/>
<protein>
    <recommendedName>
        <fullName evidence="3">Reverse transcriptase zinc-binding domain-containing protein</fullName>
    </recommendedName>
</protein>
<dbReference type="OrthoDB" id="1110222at2759"/>
<dbReference type="Proteomes" id="UP000489600">
    <property type="component" value="Unassembled WGS sequence"/>
</dbReference>
<gene>
    <name evidence="1" type="ORF">ANE_LOCUS22820</name>
</gene>
<evidence type="ECO:0000313" key="2">
    <source>
        <dbReference type="Proteomes" id="UP000489600"/>
    </source>
</evidence>
<dbReference type="AlphaFoldDB" id="A0A565CFL9"/>
<organism evidence="1 2">
    <name type="scientific">Arabis nemorensis</name>
    <dbReference type="NCBI Taxonomy" id="586526"/>
    <lineage>
        <taxon>Eukaryota</taxon>
        <taxon>Viridiplantae</taxon>
        <taxon>Streptophyta</taxon>
        <taxon>Embryophyta</taxon>
        <taxon>Tracheophyta</taxon>
        <taxon>Spermatophyta</taxon>
        <taxon>Magnoliopsida</taxon>
        <taxon>eudicotyledons</taxon>
        <taxon>Gunneridae</taxon>
        <taxon>Pentapetalae</taxon>
        <taxon>rosids</taxon>
        <taxon>malvids</taxon>
        <taxon>Brassicales</taxon>
        <taxon>Brassicaceae</taxon>
        <taxon>Arabideae</taxon>
        <taxon>Arabis</taxon>
    </lineage>
</organism>
<keyword evidence="2" id="KW-1185">Reference proteome</keyword>
<dbReference type="EMBL" id="CABITT030000007">
    <property type="protein sequence ID" value="VVB12376.1"/>
    <property type="molecule type" value="Genomic_DNA"/>
</dbReference>
<accession>A0A565CFL9</accession>
<comment type="caution">
    <text evidence="1">The sequence shown here is derived from an EMBL/GenBank/DDBJ whole genome shotgun (WGS) entry which is preliminary data.</text>
</comment>
<sequence>MSWLLVRSRNGKTALVKRIAVQTTIYVLWKERNCRIHHNISLSADCIFRQIDRAIRDTLLARRFRKGCNDLLSLWSAFS</sequence>
<reference evidence="1" key="1">
    <citation type="submission" date="2019-07" db="EMBL/GenBank/DDBJ databases">
        <authorList>
            <person name="Dittberner H."/>
        </authorList>
    </citation>
    <scope>NUCLEOTIDE SEQUENCE [LARGE SCALE GENOMIC DNA]</scope>
</reference>